<sequence>MSPMQEFFFLPLIAFLSFSTTAVAADCLVKDTDIATEYSGDCRNGLANGEGKAIGRDQYVGGFRDGLKYGKGTYTWSNGSHYIGEYRDDKRNGFGVFTTPRTAYDNNLKSTLGVWKGDFFIEQGLFVDGTFTLRCTTKPICERQKQLEDQRKSREVRERYERACDNYYPGRVGRIKGDGWLATEDGFIVRYVNKDRKMVTIEGTSGGNSLKFGETREFSCSTLQHYER</sequence>
<evidence type="ECO:0000313" key="3">
    <source>
        <dbReference type="EMBL" id="AGX86191.1"/>
    </source>
</evidence>
<dbReference type="SMART" id="SM00698">
    <property type="entry name" value="MORN"/>
    <property type="match status" value="2"/>
</dbReference>
<evidence type="ECO:0000256" key="2">
    <source>
        <dbReference type="SAM" id="SignalP"/>
    </source>
</evidence>
<feature type="signal peptide" evidence="2">
    <location>
        <begin position="1"/>
        <end position="24"/>
    </location>
</feature>
<proteinExistence type="predicted"/>
<dbReference type="Pfam" id="PF02493">
    <property type="entry name" value="MORN"/>
    <property type="match status" value="3"/>
</dbReference>
<dbReference type="Gene3D" id="2.20.110.10">
    <property type="entry name" value="Histone H3 K4-specific methyltransferase SET7/9 N-terminal domain"/>
    <property type="match status" value="1"/>
</dbReference>
<dbReference type="PANTHER" id="PTHR43215">
    <property type="entry name" value="RADIAL SPOKE HEAD 1 HOMOLOG"/>
    <property type="match status" value="1"/>
</dbReference>
<protein>
    <recommendedName>
        <fullName evidence="5">MORN repeat protein</fullName>
    </recommendedName>
</protein>
<dbReference type="KEGG" id="cbx:Cenrod_0056"/>
<evidence type="ECO:0000313" key="4">
    <source>
        <dbReference type="Proteomes" id="UP000017184"/>
    </source>
</evidence>
<dbReference type="InterPro" id="IPR003409">
    <property type="entry name" value="MORN"/>
</dbReference>
<dbReference type="SUPFAM" id="SSF82185">
    <property type="entry name" value="Histone H3 K4-specific methyltransferase SET7/9 N-terminal domain"/>
    <property type="match status" value="1"/>
</dbReference>
<keyword evidence="1" id="KW-0677">Repeat</keyword>
<gene>
    <name evidence="3" type="ORF">Cenrod_0056</name>
</gene>
<dbReference type="OrthoDB" id="8882092at2"/>
<keyword evidence="2" id="KW-0732">Signal</keyword>
<dbReference type="PANTHER" id="PTHR43215:SF14">
    <property type="entry name" value="RADIAL SPOKE HEAD 1 HOMOLOG"/>
    <property type="match status" value="1"/>
</dbReference>
<dbReference type="RefSeq" id="WP_022771014.1">
    <property type="nucleotide sequence ID" value="NC_022576.1"/>
</dbReference>
<evidence type="ECO:0000256" key="1">
    <source>
        <dbReference type="ARBA" id="ARBA00022737"/>
    </source>
</evidence>
<dbReference type="AlphaFoldDB" id="U5N3X6"/>
<dbReference type="EMBL" id="CP004885">
    <property type="protein sequence ID" value="AGX86191.1"/>
    <property type="molecule type" value="Genomic_DNA"/>
</dbReference>
<dbReference type="STRING" id="946483.Cenrod_0056"/>
<dbReference type="Proteomes" id="UP000017184">
    <property type="component" value="Chromosome"/>
</dbReference>
<organism evidence="3 4">
    <name type="scientific">Candidatus Symbiobacter mobilis CR</name>
    <dbReference type="NCBI Taxonomy" id="946483"/>
    <lineage>
        <taxon>Bacteria</taxon>
        <taxon>Pseudomonadati</taxon>
        <taxon>Pseudomonadota</taxon>
        <taxon>Betaproteobacteria</taxon>
        <taxon>Burkholderiales</taxon>
        <taxon>Comamonadaceae</taxon>
    </lineage>
</organism>
<dbReference type="HOGENOM" id="CLU_1213011_0_0_4"/>
<dbReference type="eggNOG" id="COG4642">
    <property type="taxonomic scope" value="Bacteria"/>
</dbReference>
<evidence type="ECO:0008006" key="5">
    <source>
        <dbReference type="Google" id="ProtNLM"/>
    </source>
</evidence>
<reference evidence="3 4" key="1">
    <citation type="journal article" date="2013" name="Genome Biol.">
        <title>Genomic analysis reveals key aspects of prokaryotic symbiosis in the phototrophic consortium "Chlorochromatium aggregatum".</title>
        <authorList>
            <person name="Liu Z."/>
            <person name="Muller J."/>
            <person name="Li T."/>
            <person name="Alvey R.M."/>
            <person name="Vogl K."/>
            <person name="Frigaard N.U."/>
            <person name="Rockwell N.C."/>
            <person name="Boyd E.S."/>
            <person name="Tomsho L.P."/>
            <person name="Schuster S.C."/>
            <person name="Henke P."/>
            <person name="Rohde M."/>
            <person name="Overmann J."/>
            <person name="Bryant D.A."/>
        </authorList>
    </citation>
    <scope>NUCLEOTIDE SEQUENCE [LARGE SCALE GENOMIC DNA]</scope>
    <source>
        <strain evidence="3">CR</strain>
    </source>
</reference>
<accession>U5N3X6</accession>
<feature type="chain" id="PRO_5004662764" description="MORN repeat protein" evidence="2">
    <location>
        <begin position="25"/>
        <end position="228"/>
    </location>
</feature>
<name>U5N3X6_9BURK</name>
<keyword evidence="4" id="KW-1185">Reference proteome</keyword>